<dbReference type="GO" id="GO:0008270">
    <property type="term" value="F:zinc ion binding"/>
    <property type="evidence" value="ECO:0007669"/>
    <property type="project" value="UniProtKB-KW"/>
</dbReference>
<gene>
    <name evidence="7" type="ORF">Pmani_017230</name>
</gene>
<comment type="subcellular location">
    <subcellularLocation>
        <location evidence="1">Nucleus</location>
    </subcellularLocation>
</comment>
<dbReference type="InterPro" id="IPR012337">
    <property type="entry name" value="RNaseH-like_sf"/>
</dbReference>
<dbReference type="Proteomes" id="UP001292094">
    <property type="component" value="Unassembled WGS sequence"/>
</dbReference>
<dbReference type="Pfam" id="PF05699">
    <property type="entry name" value="Dimer_Tnp_hAT"/>
    <property type="match status" value="1"/>
</dbReference>
<evidence type="ECO:0000256" key="5">
    <source>
        <dbReference type="ARBA" id="ARBA00023242"/>
    </source>
</evidence>
<dbReference type="AlphaFoldDB" id="A0AAE1U5N7"/>
<evidence type="ECO:0000256" key="4">
    <source>
        <dbReference type="ARBA" id="ARBA00022833"/>
    </source>
</evidence>
<dbReference type="PANTHER" id="PTHR46481:SF10">
    <property type="entry name" value="ZINC FINGER BED DOMAIN-CONTAINING PROTEIN 39"/>
    <property type="match status" value="1"/>
</dbReference>
<dbReference type="InterPro" id="IPR052035">
    <property type="entry name" value="ZnF_BED_domain_contain"/>
</dbReference>
<proteinExistence type="predicted"/>
<dbReference type="PANTHER" id="PTHR46481">
    <property type="entry name" value="ZINC FINGER BED DOMAIN-CONTAINING PROTEIN 4"/>
    <property type="match status" value="1"/>
</dbReference>
<dbReference type="SUPFAM" id="SSF53098">
    <property type="entry name" value="Ribonuclease H-like"/>
    <property type="match status" value="1"/>
</dbReference>
<dbReference type="EMBL" id="JAWZYT010001539">
    <property type="protein sequence ID" value="KAK4311253.1"/>
    <property type="molecule type" value="Genomic_DNA"/>
</dbReference>
<keyword evidence="4" id="KW-0862">Zinc</keyword>
<protein>
    <recommendedName>
        <fullName evidence="6">HAT C-terminal dimerisation domain-containing protein</fullName>
    </recommendedName>
</protein>
<keyword evidence="5" id="KW-0539">Nucleus</keyword>
<keyword evidence="8" id="KW-1185">Reference proteome</keyword>
<name>A0AAE1U5N7_9EUCA</name>
<evidence type="ECO:0000313" key="7">
    <source>
        <dbReference type="EMBL" id="KAK4311253.1"/>
    </source>
</evidence>
<accession>A0AAE1U5N7</accession>
<comment type="caution">
    <text evidence="7">The sequence shown here is derived from an EMBL/GenBank/DDBJ whole genome shotgun (WGS) entry which is preliminary data.</text>
</comment>
<organism evidence="7 8">
    <name type="scientific">Petrolisthes manimaculis</name>
    <dbReference type="NCBI Taxonomy" id="1843537"/>
    <lineage>
        <taxon>Eukaryota</taxon>
        <taxon>Metazoa</taxon>
        <taxon>Ecdysozoa</taxon>
        <taxon>Arthropoda</taxon>
        <taxon>Crustacea</taxon>
        <taxon>Multicrustacea</taxon>
        <taxon>Malacostraca</taxon>
        <taxon>Eumalacostraca</taxon>
        <taxon>Eucarida</taxon>
        <taxon>Decapoda</taxon>
        <taxon>Pleocyemata</taxon>
        <taxon>Anomura</taxon>
        <taxon>Galatheoidea</taxon>
        <taxon>Porcellanidae</taxon>
        <taxon>Petrolisthes</taxon>
    </lineage>
</organism>
<reference evidence="7" key="1">
    <citation type="submission" date="2023-11" db="EMBL/GenBank/DDBJ databases">
        <title>Genome assemblies of two species of porcelain crab, Petrolisthes cinctipes and Petrolisthes manimaculis (Anomura: Porcellanidae).</title>
        <authorList>
            <person name="Angst P."/>
        </authorList>
    </citation>
    <scope>NUCLEOTIDE SEQUENCE</scope>
    <source>
        <strain evidence="7">PB745_02</strain>
        <tissue evidence="7">Gill</tissue>
    </source>
</reference>
<dbReference type="GO" id="GO:0046983">
    <property type="term" value="F:protein dimerization activity"/>
    <property type="evidence" value="ECO:0007669"/>
    <property type="project" value="InterPro"/>
</dbReference>
<evidence type="ECO:0000313" key="8">
    <source>
        <dbReference type="Proteomes" id="UP001292094"/>
    </source>
</evidence>
<evidence type="ECO:0000259" key="6">
    <source>
        <dbReference type="Pfam" id="PF05699"/>
    </source>
</evidence>
<dbReference type="GO" id="GO:0005634">
    <property type="term" value="C:nucleus"/>
    <property type="evidence" value="ECO:0007669"/>
    <property type="project" value="UniProtKB-SubCell"/>
</dbReference>
<keyword evidence="2" id="KW-0479">Metal-binding</keyword>
<evidence type="ECO:0000256" key="1">
    <source>
        <dbReference type="ARBA" id="ARBA00004123"/>
    </source>
</evidence>
<sequence length="238" mass="26842">MSQVEGKNMVTISCIAPVVFGLEHNLKLFMESKPIYCLNLANALQSSIKKRLHPFLERTDDIAAAAMDPKFKLAWLPCEKMKKEEVSKIVDLIISESAQSSLKKNTVRERDLFVTMSINQDKAGISAKRPRLFAYIPPAGQVIVSGSTNHTTVVKAQLDTYLEEGVLPFDVNPLRYWRDNNSFNILKHFAKNILGCCATSAPSERIFSKAGNFYTPERAQLGRETFRALMMIKCNYDM</sequence>
<evidence type="ECO:0000256" key="2">
    <source>
        <dbReference type="ARBA" id="ARBA00022723"/>
    </source>
</evidence>
<feature type="domain" description="HAT C-terminal dimerisation" evidence="6">
    <location>
        <begin position="158"/>
        <end position="234"/>
    </location>
</feature>
<dbReference type="InterPro" id="IPR008906">
    <property type="entry name" value="HATC_C_dom"/>
</dbReference>
<keyword evidence="3" id="KW-0863">Zinc-finger</keyword>
<evidence type="ECO:0000256" key="3">
    <source>
        <dbReference type="ARBA" id="ARBA00022771"/>
    </source>
</evidence>